<dbReference type="AlphaFoldDB" id="A0A9N8E226"/>
<keyword evidence="3" id="KW-0560">Oxidoreductase</keyword>
<sequence>MSSSSNKNNNDVGDKESKARLKSEQDDDEGPVKKKVKQDKNDASSPASKKQQSSLLNFFTSKNSSSKKSPSKVIKPEDSVKDKSSDAAALKPPPDDDSKKEETNANDATDKDATVTKKEDDSDVPDPIIPREIAPDRKAQWRVIQDCMLVRSIKSETPRTKVAAFDVDGTLLVWRTAGWPSKMEHYELWSSTVLQKLRDLHDNQGYKLILFSNQGAIRSAFTGKKATFIKSLFEWLAHAINRPVQIVLSTNKKKGFHKPAPGMWQIMEQYCNKGVAISNENLQDCFFVGDSVGDEDPQGGVDEKFAHNVGESKGAALKFYTPDQYFGPSDSHKRKRQGVMADFDAPPTAALNARKALLGGYLHGPMVLLLCGVQGSGKSTFCQQVVALKKNKKDGSASSDSEEEENETNGNAPWVHFSQDTISKGKPGNRQAVEKATREAIQQGCSVIVDRTHLDATQRKHFVDIAKELKVPVHILVLQPPKDTITKRVRERTNHPGKVQGDSGVRMALMSMTKLKLPNYKDEGFDLITSGVQRDSQVKQLSTQYRQVRHKGKTISDQATLQRRAKLSCGISMPTLALGTMKVGKRIGTEVVKGALDAGWRAVDTAPTYNDNEEVVGKGLAAANSKTFVIVKVPKRATQPEQVRQELNASLKKLGLQKAGLLMLHWPCDVIEGGTLKSVWEAMEKCVADGKCDALGVSNFSVDALRQLLPHCTILPSVNQVERHPLLPQTALHDFCINQGIVLQAHTTLGQGKLLSNETIMQVAKQAKLTPAQLLVQWNVRQGVACVCKCASNTHQEELLLPFHSDKSPLTKDHMKALDEIKEKKRFISPPFMMIPGAVYSWRG</sequence>
<evidence type="ECO:0000259" key="5">
    <source>
        <dbReference type="Pfam" id="PF00248"/>
    </source>
</evidence>
<feature type="region of interest" description="Disordered" evidence="4">
    <location>
        <begin position="392"/>
        <end position="430"/>
    </location>
</feature>
<comment type="similarity">
    <text evidence="1">Belongs to the aldo/keto reductase family.</text>
</comment>
<dbReference type="Gene3D" id="3.40.50.1000">
    <property type="entry name" value="HAD superfamily/HAD-like"/>
    <property type="match status" value="1"/>
</dbReference>
<dbReference type="Gene3D" id="3.20.20.100">
    <property type="entry name" value="NADP-dependent oxidoreductase domain"/>
    <property type="match status" value="1"/>
</dbReference>
<dbReference type="Pfam" id="PF00248">
    <property type="entry name" value="Aldo_ket_red"/>
    <property type="match status" value="1"/>
</dbReference>
<dbReference type="Gene3D" id="3.40.50.300">
    <property type="entry name" value="P-loop containing nucleotide triphosphate hydrolases"/>
    <property type="match status" value="1"/>
</dbReference>
<organism evidence="6 7">
    <name type="scientific">Seminavis robusta</name>
    <dbReference type="NCBI Taxonomy" id="568900"/>
    <lineage>
        <taxon>Eukaryota</taxon>
        <taxon>Sar</taxon>
        <taxon>Stramenopiles</taxon>
        <taxon>Ochrophyta</taxon>
        <taxon>Bacillariophyta</taxon>
        <taxon>Bacillariophyceae</taxon>
        <taxon>Bacillariophycidae</taxon>
        <taxon>Naviculales</taxon>
        <taxon>Naviculaceae</taxon>
        <taxon>Seminavis</taxon>
    </lineage>
</organism>
<accession>A0A9N8E226</accession>
<dbReference type="Pfam" id="PF08645">
    <property type="entry name" value="PNK3P"/>
    <property type="match status" value="1"/>
</dbReference>
<dbReference type="InterPro" id="IPR023210">
    <property type="entry name" value="NADP_OxRdtase_dom"/>
</dbReference>
<dbReference type="InterPro" id="IPR027417">
    <property type="entry name" value="P-loop_NTPase"/>
</dbReference>
<dbReference type="NCBIfam" id="TIGR01662">
    <property type="entry name" value="HAD-SF-IIIA"/>
    <property type="match status" value="1"/>
</dbReference>
<feature type="compositionally biased region" description="Basic and acidic residues" evidence="4">
    <location>
        <begin position="12"/>
        <end position="24"/>
    </location>
</feature>
<dbReference type="InterPro" id="IPR006549">
    <property type="entry name" value="HAD-SF_hydro_IIIA"/>
</dbReference>
<dbReference type="PANTHER" id="PTHR43827">
    <property type="entry name" value="2,5-DIKETO-D-GLUCONIC ACID REDUCTASE"/>
    <property type="match status" value="1"/>
</dbReference>
<keyword evidence="2" id="KW-0521">NADP</keyword>
<evidence type="ECO:0000256" key="1">
    <source>
        <dbReference type="ARBA" id="ARBA00007905"/>
    </source>
</evidence>
<evidence type="ECO:0000256" key="2">
    <source>
        <dbReference type="ARBA" id="ARBA00022857"/>
    </source>
</evidence>
<dbReference type="Pfam" id="PF13671">
    <property type="entry name" value="AAA_33"/>
    <property type="match status" value="1"/>
</dbReference>
<feature type="compositionally biased region" description="Basic and acidic residues" evidence="4">
    <location>
        <begin position="93"/>
        <end position="120"/>
    </location>
</feature>
<name>A0A9N8E226_9STRA</name>
<feature type="compositionally biased region" description="Polar residues" evidence="4">
    <location>
        <begin position="1"/>
        <end position="11"/>
    </location>
</feature>
<dbReference type="InterPro" id="IPR036412">
    <property type="entry name" value="HAD-like_sf"/>
</dbReference>
<dbReference type="PANTHER" id="PTHR43827:SF3">
    <property type="entry name" value="NADP-DEPENDENT OXIDOREDUCTASE DOMAIN-CONTAINING PROTEIN"/>
    <property type="match status" value="1"/>
</dbReference>
<dbReference type="Proteomes" id="UP001153069">
    <property type="component" value="Unassembled WGS sequence"/>
</dbReference>
<dbReference type="SUPFAM" id="SSF52540">
    <property type="entry name" value="P-loop containing nucleoside triphosphate hydrolases"/>
    <property type="match status" value="1"/>
</dbReference>
<feature type="region of interest" description="Disordered" evidence="4">
    <location>
        <begin position="1"/>
        <end position="133"/>
    </location>
</feature>
<dbReference type="InterPro" id="IPR020471">
    <property type="entry name" value="AKR"/>
</dbReference>
<reference evidence="6" key="1">
    <citation type="submission" date="2020-06" db="EMBL/GenBank/DDBJ databases">
        <authorList>
            <consortium name="Plant Systems Biology data submission"/>
        </authorList>
    </citation>
    <scope>NUCLEOTIDE SEQUENCE</scope>
    <source>
        <strain evidence="6">D6</strain>
    </source>
</reference>
<evidence type="ECO:0000313" key="7">
    <source>
        <dbReference type="Proteomes" id="UP001153069"/>
    </source>
</evidence>
<dbReference type="InterPro" id="IPR013954">
    <property type="entry name" value="PNK3P"/>
</dbReference>
<feature type="compositionally biased region" description="Low complexity" evidence="4">
    <location>
        <begin position="43"/>
        <end position="72"/>
    </location>
</feature>
<dbReference type="SUPFAM" id="SSF51430">
    <property type="entry name" value="NAD(P)-linked oxidoreductase"/>
    <property type="match status" value="1"/>
</dbReference>
<keyword evidence="7" id="KW-1185">Reference proteome</keyword>
<proteinExistence type="inferred from homology"/>
<dbReference type="CDD" id="cd19071">
    <property type="entry name" value="AKR_AKR1-5-like"/>
    <property type="match status" value="1"/>
</dbReference>
<feature type="domain" description="NADP-dependent oxidoreductase" evidence="5">
    <location>
        <begin position="576"/>
        <end position="822"/>
    </location>
</feature>
<dbReference type="OrthoDB" id="416253at2759"/>
<dbReference type="SUPFAM" id="SSF56784">
    <property type="entry name" value="HAD-like"/>
    <property type="match status" value="1"/>
</dbReference>
<dbReference type="InterPro" id="IPR023214">
    <property type="entry name" value="HAD_sf"/>
</dbReference>
<comment type="caution">
    <text evidence="6">The sequence shown here is derived from an EMBL/GenBank/DDBJ whole genome shotgun (WGS) entry which is preliminary data.</text>
</comment>
<feature type="compositionally biased region" description="Basic and acidic residues" evidence="4">
    <location>
        <begin position="74"/>
        <end position="85"/>
    </location>
</feature>
<dbReference type="GO" id="GO:0016616">
    <property type="term" value="F:oxidoreductase activity, acting on the CH-OH group of donors, NAD or NADP as acceptor"/>
    <property type="evidence" value="ECO:0007669"/>
    <property type="project" value="UniProtKB-ARBA"/>
</dbReference>
<evidence type="ECO:0000256" key="3">
    <source>
        <dbReference type="ARBA" id="ARBA00023002"/>
    </source>
</evidence>
<dbReference type="EMBL" id="CAICTM010000537">
    <property type="protein sequence ID" value="CAB9512490.1"/>
    <property type="molecule type" value="Genomic_DNA"/>
</dbReference>
<dbReference type="PRINTS" id="PR00069">
    <property type="entry name" value="ALDKETRDTASE"/>
</dbReference>
<evidence type="ECO:0000313" key="6">
    <source>
        <dbReference type="EMBL" id="CAB9512490.1"/>
    </source>
</evidence>
<evidence type="ECO:0000256" key="4">
    <source>
        <dbReference type="SAM" id="MobiDB-lite"/>
    </source>
</evidence>
<dbReference type="InterPro" id="IPR036812">
    <property type="entry name" value="NAD(P)_OxRdtase_dom_sf"/>
</dbReference>
<protein>
    <submittedName>
        <fullName evidence="6">Keto reductase family 1 member C1 homolog</fullName>
    </submittedName>
</protein>
<gene>
    <name evidence="6" type="ORF">SEMRO_538_G162710.1</name>
</gene>